<protein>
    <submittedName>
        <fullName evidence="1">Uncharacterized protein</fullName>
    </submittedName>
</protein>
<evidence type="ECO:0000313" key="1">
    <source>
        <dbReference type="EMBL" id="RRO17665.1"/>
    </source>
</evidence>
<dbReference type="AlphaFoldDB" id="A0A426JWW1"/>
<keyword evidence="2" id="KW-1185">Reference proteome</keyword>
<dbReference type="GO" id="GO:0006457">
    <property type="term" value="P:protein folding"/>
    <property type="evidence" value="ECO:0007669"/>
    <property type="project" value="InterPro"/>
</dbReference>
<dbReference type="OrthoDB" id="5191115at2"/>
<dbReference type="SUPFAM" id="SSF51064">
    <property type="entry name" value="Head domain of nucleotide exchange factor GrpE"/>
    <property type="match status" value="1"/>
</dbReference>
<reference evidence="1 2" key="1">
    <citation type="submission" date="2018-11" db="EMBL/GenBank/DDBJ databases">
        <title>Saccharopolyspora rhizosphaerae sp. nov., an actinomycete isolated from rhizosphere soil in Thailand.</title>
        <authorList>
            <person name="Intra B."/>
            <person name="Euanorasetr J."/>
            <person name="Take A."/>
            <person name="Inahashi Y."/>
            <person name="Mori M."/>
            <person name="Panbangred W."/>
            <person name="Matsumoto A."/>
        </authorList>
    </citation>
    <scope>NUCLEOTIDE SEQUENCE [LARGE SCALE GENOMIC DNA]</scope>
    <source>
        <strain evidence="1 2">H219</strain>
    </source>
</reference>
<sequence>MTASSYGFHRTFADRDDLREPHAYELERGWAEGRLEVTAAWLHHWELGHVDVEPSSMIDGVRAANQQAVSLTVQLERRRQGGVGVLFDPRYQEVNDAAEAPNAEPGEVAHVWRPGYGEACDQPVVGTVNRKPR</sequence>
<dbReference type="InterPro" id="IPR009012">
    <property type="entry name" value="GrpE_head"/>
</dbReference>
<dbReference type="Proteomes" id="UP000274515">
    <property type="component" value="Unassembled WGS sequence"/>
</dbReference>
<name>A0A426JWW1_9PSEU</name>
<proteinExistence type="predicted"/>
<gene>
    <name evidence="1" type="ORF">EIL87_10365</name>
</gene>
<evidence type="ECO:0000313" key="2">
    <source>
        <dbReference type="Proteomes" id="UP000274515"/>
    </source>
</evidence>
<dbReference type="EMBL" id="RSAA01000008">
    <property type="protein sequence ID" value="RRO17665.1"/>
    <property type="molecule type" value="Genomic_DNA"/>
</dbReference>
<organism evidence="1 2">
    <name type="scientific">Saccharopolyspora rhizosphaerae</name>
    <dbReference type="NCBI Taxonomy" id="2492662"/>
    <lineage>
        <taxon>Bacteria</taxon>
        <taxon>Bacillati</taxon>
        <taxon>Actinomycetota</taxon>
        <taxon>Actinomycetes</taxon>
        <taxon>Pseudonocardiales</taxon>
        <taxon>Pseudonocardiaceae</taxon>
        <taxon>Saccharopolyspora</taxon>
    </lineage>
</organism>
<dbReference type="RefSeq" id="WP_125089996.1">
    <property type="nucleotide sequence ID" value="NZ_RSAA01000008.1"/>
</dbReference>
<comment type="caution">
    <text evidence="1">The sequence shown here is derived from an EMBL/GenBank/DDBJ whole genome shotgun (WGS) entry which is preliminary data.</text>
</comment>
<accession>A0A426JWW1</accession>